<proteinExistence type="predicted"/>
<organism evidence="1 2">
    <name type="scientific">Puccinia graminis f. sp. tritici</name>
    <dbReference type="NCBI Taxonomy" id="56615"/>
    <lineage>
        <taxon>Eukaryota</taxon>
        <taxon>Fungi</taxon>
        <taxon>Dikarya</taxon>
        <taxon>Basidiomycota</taxon>
        <taxon>Pucciniomycotina</taxon>
        <taxon>Pucciniomycetes</taxon>
        <taxon>Pucciniales</taxon>
        <taxon>Pucciniaceae</taxon>
        <taxon>Puccinia</taxon>
    </lineage>
</organism>
<gene>
    <name evidence="1" type="ORF">PGTUg99_005604</name>
</gene>
<reference evidence="1 2" key="1">
    <citation type="submission" date="2019-05" db="EMBL/GenBank/DDBJ databases">
        <title>Emergence of the Ug99 lineage of the wheat stem rust pathogen through somatic hybridization.</title>
        <authorList>
            <person name="Li F."/>
            <person name="Upadhyaya N.M."/>
            <person name="Sperschneider J."/>
            <person name="Matny O."/>
            <person name="Nguyen-Phuc H."/>
            <person name="Mago R."/>
            <person name="Raley C."/>
            <person name="Miller M.E."/>
            <person name="Silverstein K.A.T."/>
            <person name="Henningsen E."/>
            <person name="Hirsch C.D."/>
            <person name="Visser B."/>
            <person name="Pretorius Z.A."/>
            <person name="Steffenson B.J."/>
            <person name="Schwessinger B."/>
            <person name="Dodds P.N."/>
            <person name="Figueroa M."/>
        </authorList>
    </citation>
    <scope>NUCLEOTIDE SEQUENCE [LARGE SCALE GENOMIC DNA]</scope>
    <source>
        <strain evidence="1 2">Ug99</strain>
    </source>
</reference>
<accession>A0A5B0NC01</accession>
<name>A0A5B0NC01_PUCGR</name>
<protein>
    <submittedName>
        <fullName evidence="1">Uncharacterized protein</fullName>
    </submittedName>
</protein>
<sequence>MTRWKALLNFEGWRKNTYCQKMKMCLLLVHFHCVYFAMTTPEVPTHVVSRGIDPASARDSTRQAGIVLNEGENGKDAGLFSGKRGFEDLFGNQDNSRPYKIHTKTILEGYPALSDKDLVAKDKAISTFSTAYDNFKSHDITSSKLHNEKLEEDEKLQLRQIEWGDRIVSKIQKGGPSVLHTLREEVKQNVINREVRVELEKTFNLAERDWKNESWWNRIINFFRYVFKRDEWKQDKASHQLSKLRRGLRSRRTLEPLPTEKMRKAITQLSIFARKGPNFSDAELQLIENMSHGSSHLTAADEALIAELGKETVAQHRNMKIRNLQETCHLAIENQTSQDITKKDVLEALAYLWTRVGTGKDWSKQDRKMYEKLEKMKSMKDALHILAQDKRTQEEIIARADKWRLLENRGKCATAFAMLTTKSELAAKEKKVLEALKVLWDEESAAYRHIQTLS</sequence>
<evidence type="ECO:0000313" key="1">
    <source>
        <dbReference type="EMBL" id="KAA1086034.1"/>
    </source>
</evidence>
<evidence type="ECO:0000313" key="2">
    <source>
        <dbReference type="Proteomes" id="UP000325313"/>
    </source>
</evidence>
<dbReference type="Proteomes" id="UP000325313">
    <property type="component" value="Unassembled WGS sequence"/>
</dbReference>
<dbReference type="EMBL" id="VDEP01000414">
    <property type="protein sequence ID" value="KAA1086034.1"/>
    <property type="molecule type" value="Genomic_DNA"/>
</dbReference>
<dbReference type="AlphaFoldDB" id="A0A5B0NC01"/>
<comment type="caution">
    <text evidence="1">The sequence shown here is derived from an EMBL/GenBank/DDBJ whole genome shotgun (WGS) entry which is preliminary data.</text>
</comment>